<reference evidence="2 3" key="1">
    <citation type="journal article" date="2016" name="Nat. Commun.">
        <title>Thousands of microbial genomes shed light on interconnected biogeochemical processes in an aquifer system.</title>
        <authorList>
            <person name="Anantharaman K."/>
            <person name="Brown C.T."/>
            <person name="Hug L.A."/>
            <person name="Sharon I."/>
            <person name="Castelle C.J."/>
            <person name="Probst A.J."/>
            <person name="Thomas B.C."/>
            <person name="Singh A."/>
            <person name="Wilkins M.J."/>
            <person name="Karaoz U."/>
            <person name="Brodie E.L."/>
            <person name="Williams K.H."/>
            <person name="Hubbard S.S."/>
            <person name="Banfield J.F."/>
        </authorList>
    </citation>
    <scope>NUCLEOTIDE SEQUENCE [LARGE SCALE GENOMIC DNA]</scope>
</reference>
<dbReference type="EMBL" id="MGGW01000009">
    <property type="protein sequence ID" value="OGM54844.1"/>
    <property type="molecule type" value="Genomic_DNA"/>
</dbReference>
<name>A0A1F8ASW6_9BACT</name>
<feature type="transmembrane region" description="Helical" evidence="1">
    <location>
        <begin position="7"/>
        <end position="31"/>
    </location>
</feature>
<comment type="caution">
    <text evidence="2">The sequence shown here is derived from an EMBL/GenBank/DDBJ whole genome shotgun (WGS) entry which is preliminary data.</text>
</comment>
<protein>
    <submittedName>
        <fullName evidence="2">Uncharacterized protein</fullName>
    </submittedName>
</protein>
<accession>A0A1F8ASW6</accession>
<gene>
    <name evidence="2" type="ORF">A3E44_01655</name>
</gene>
<evidence type="ECO:0000256" key="1">
    <source>
        <dbReference type="SAM" id="Phobius"/>
    </source>
</evidence>
<keyword evidence="1" id="KW-0472">Membrane</keyword>
<sequence length="68" mass="7747">MEKKLNLRLVAVAVIALILLIIVLIGLLPILGNNSSILRQCRFNESSGGYDKCFWRWDPALRNPSIYF</sequence>
<dbReference type="AlphaFoldDB" id="A0A1F8ASW6"/>
<evidence type="ECO:0000313" key="3">
    <source>
        <dbReference type="Proteomes" id="UP000178603"/>
    </source>
</evidence>
<dbReference type="Proteomes" id="UP000178603">
    <property type="component" value="Unassembled WGS sequence"/>
</dbReference>
<proteinExistence type="predicted"/>
<evidence type="ECO:0000313" key="2">
    <source>
        <dbReference type="EMBL" id="OGM54844.1"/>
    </source>
</evidence>
<keyword evidence="1" id="KW-1133">Transmembrane helix</keyword>
<keyword evidence="1" id="KW-0812">Transmembrane</keyword>
<organism evidence="2 3">
    <name type="scientific">Candidatus Woesebacteria bacterium RIFCSPHIGHO2_12_FULL_41_24</name>
    <dbReference type="NCBI Taxonomy" id="1802510"/>
    <lineage>
        <taxon>Bacteria</taxon>
        <taxon>Candidatus Woeseibacteriota</taxon>
    </lineage>
</organism>